<gene>
    <name evidence="1" type="ORF">Ae201684_010192</name>
</gene>
<evidence type="ECO:0000313" key="2">
    <source>
        <dbReference type="Proteomes" id="UP000481153"/>
    </source>
</evidence>
<sequence length="127" mass="14413">MGDPTPTKRRKFTDDEDIMLLQQVNAERAFEARQGEITRPGFDYKKAQHRFGILVESHRSFNRDSSKASGIDEAYGEKLQILDELLSAVDDAKSDERDRLVQTALDSQRNELEGSIIREEALSTLGK</sequence>
<name>A0A6G0WZB6_9STRA</name>
<keyword evidence="2" id="KW-1185">Reference proteome</keyword>
<dbReference type="VEuPathDB" id="FungiDB:AeMF1_013482"/>
<proteinExistence type="predicted"/>
<comment type="caution">
    <text evidence="1">The sequence shown here is derived from an EMBL/GenBank/DDBJ whole genome shotgun (WGS) entry which is preliminary data.</text>
</comment>
<protein>
    <submittedName>
        <fullName evidence="1">Uncharacterized protein</fullName>
    </submittedName>
</protein>
<dbReference type="EMBL" id="VJMJ01000128">
    <property type="protein sequence ID" value="KAF0732867.1"/>
    <property type="molecule type" value="Genomic_DNA"/>
</dbReference>
<dbReference type="Proteomes" id="UP000481153">
    <property type="component" value="Unassembled WGS sequence"/>
</dbReference>
<dbReference type="AlphaFoldDB" id="A0A6G0WZB6"/>
<accession>A0A6G0WZB6</accession>
<evidence type="ECO:0000313" key="1">
    <source>
        <dbReference type="EMBL" id="KAF0732867.1"/>
    </source>
</evidence>
<organism evidence="1 2">
    <name type="scientific">Aphanomyces euteiches</name>
    <dbReference type="NCBI Taxonomy" id="100861"/>
    <lineage>
        <taxon>Eukaryota</taxon>
        <taxon>Sar</taxon>
        <taxon>Stramenopiles</taxon>
        <taxon>Oomycota</taxon>
        <taxon>Saprolegniomycetes</taxon>
        <taxon>Saprolegniales</taxon>
        <taxon>Verrucalvaceae</taxon>
        <taxon>Aphanomyces</taxon>
    </lineage>
</organism>
<reference evidence="1 2" key="1">
    <citation type="submission" date="2019-07" db="EMBL/GenBank/DDBJ databases">
        <title>Genomics analysis of Aphanomyces spp. identifies a new class of oomycete effector associated with host adaptation.</title>
        <authorList>
            <person name="Gaulin E."/>
        </authorList>
    </citation>
    <scope>NUCLEOTIDE SEQUENCE [LARGE SCALE GENOMIC DNA]</scope>
    <source>
        <strain evidence="1 2">ATCC 201684</strain>
    </source>
</reference>